<proteinExistence type="predicted"/>
<comment type="caution">
    <text evidence="2">The sequence shown here is derived from an EMBL/GenBank/DDBJ whole genome shotgun (WGS) entry which is preliminary data.</text>
</comment>
<evidence type="ECO:0000313" key="3">
    <source>
        <dbReference type="Proteomes" id="UP000447434"/>
    </source>
</evidence>
<accession>A0A6A5PCA0</accession>
<protein>
    <submittedName>
        <fullName evidence="2">Putative carboxypeptidase, activation peptide</fullName>
    </submittedName>
</protein>
<name>A0A6A5PCA0_LUPAL</name>
<keyword evidence="2" id="KW-0645">Protease</keyword>
<dbReference type="GO" id="GO:0004180">
    <property type="term" value="F:carboxypeptidase activity"/>
    <property type="evidence" value="ECO:0007669"/>
    <property type="project" value="UniProtKB-KW"/>
</dbReference>
<dbReference type="InterPro" id="IPR003146">
    <property type="entry name" value="M14A_act_pep"/>
</dbReference>
<organism evidence="2 3">
    <name type="scientific">Lupinus albus</name>
    <name type="common">White lupine</name>
    <name type="synonym">Lupinus termis</name>
    <dbReference type="NCBI Taxonomy" id="3870"/>
    <lineage>
        <taxon>Eukaryota</taxon>
        <taxon>Viridiplantae</taxon>
        <taxon>Streptophyta</taxon>
        <taxon>Embryophyta</taxon>
        <taxon>Tracheophyta</taxon>
        <taxon>Spermatophyta</taxon>
        <taxon>Magnoliopsida</taxon>
        <taxon>eudicotyledons</taxon>
        <taxon>Gunneridae</taxon>
        <taxon>Pentapetalae</taxon>
        <taxon>rosids</taxon>
        <taxon>fabids</taxon>
        <taxon>Fabales</taxon>
        <taxon>Fabaceae</taxon>
        <taxon>Papilionoideae</taxon>
        <taxon>50 kb inversion clade</taxon>
        <taxon>genistoids sensu lato</taxon>
        <taxon>core genistoids</taxon>
        <taxon>Genisteae</taxon>
        <taxon>Lupinus</taxon>
    </lineage>
</organism>
<gene>
    <name evidence="2" type="ORF">Lalb_Chr15g0087561</name>
</gene>
<dbReference type="AlphaFoldDB" id="A0A6A5PCA0"/>
<reference evidence="3" key="1">
    <citation type="journal article" date="2020" name="Nat. Commun.">
        <title>Genome sequence of the cluster root forming white lupin.</title>
        <authorList>
            <person name="Hufnagel B."/>
            <person name="Marques A."/>
            <person name="Soriano A."/>
            <person name="Marques L."/>
            <person name="Divol F."/>
            <person name="Doumas P."/>
            <person name="Sallet E."/>
            <person name="Mancinotti D."/>
            <person name="Carrere S."/>
            <person name="Marande W."/>
            <person name="Arribat S."/>
            <person name="Keller J."/>
            <person name="Huneau C."/>
            <person name="Blein T."/>
            <person name="Aime D."/>
            <person name="Laguerre M."/>
            <person name="Taylor J."/>
            <person name="Schubert V."/>
            <person name="Nelson M."/>
            <person name="Geu-Flores F."/>
            <person name="Crespi M."/>
            <person name="Gallardo-Guerrero K."/>
            <person name="Delaux P.-M."/>
            <person name="Salse J."/>
            <person name="Berges H."/>
            <person name="Guyot R."/>
            <person name="Gouzy J."/>
            <person name="Peret B."/>
        </authorList>
    </citation>
    <scope>NUCLEOTIDE SEQUENCE [LARGE SCALE GENOMIC DNA]</scope>
    <source>
        <strain evidence="3">cv. Amiga</strain>
    </source>
</reference>
<keyword evidence="2" id="KW-0121">Carboxypeptidase</keyword>
<dbReference type="OrthoDB" id="610799at2759"/>
<dbReference type="Pfam" id="PF02244">
    <property type="entry name" value="Propep_M14"/>
    <property type="match status" value="1"/>
</dbReference>
<dbReference type="PANTHER" id="PTHR33647">
    <property type="entry name" value="OS01G0793900 PROTEIN"/>
    <property type="match status" value="1"/>
</dbReference>
<dbReference type="Proteomes" id="UP000447434">
    <property type="component" value="Chromosome 15"/>
</dbReference>
<dbReference type="EMBL" id="WOCE01000015">
    <property type="protein sequence ID" value="KAE9599061.1"/>
    <property type="molecule type" value="Genomic_DNA"/>
</dbReference>
<evidence type="ECO:0000313" key="2">
    <source>
        <dbReference type="EMBL" id="KAE9599061.1"/>
    </source>
</evidence>
<keyword evidence="2" id="KW-0378">Hydrolase</keyword>
<dbReference type="PANTHER" id="PTHR33647:SF10">
    <property type="entry name" value="DUF4228 DOMAIN-CONTAINING PROTEIN"/>
    <property type="match status" value="1"/>
</dbReference>
<feature type="domain" description="Carboxypeptidase activation peptide" evidence="1">
    <location>
        <begin position="29"/>
        <end position="73"/>
    </location>
</feature>
<sequence>MGNCCKVASSMEWGGEDWSSMTSKHKVFDEDHVNGLKNMENNERVVDLLRASSDANGKVKIRVSKKELTELLGEKQDISARHDSAEQVLIRLINGEDHVNDYHRPWRPVLQSIPEVN</sequence>
<keyword evidence="3" id="KW-1185">Reference proteome</keyword>
<evidence type="ECO:0000259" key="1">
    <source>
        <dbReference type="Pfam" id="PF02244"/>
    </source>
</evidence>